<comment type="caution">
    <text evidence="1">The sequence shown here is derived from an EMBL/GenBank/DDBJ whole genome shotgun (WGS) entry which is preliminary data.</text>
</comment>
<evidence type="ECO:0000313" key="1">
    <source>
        <dbReference type="EMBL" id="KAI4355421.1"/>
    </source>
</evidence>
<sequence>MYPPPPWHQHMKIDRCNFRPQSRAIAPMPLDDREQPVPPRDLTALWRWQPRRSLPLRRRKMQMVRLGGKKPRRRMMVLVRLFRKMKLRWLKLQYLCMLRKLKEYYRNLIKDMVEGGATIESYQQRLFMESTFAIPVGFTFSSYPSRHGSDRLRTIYV</sequence>
<organism evidence="1 2">
    <name type="scientific">Bauhinia variegata</name>
    <name type="common">Purple orchid tree</name>
    <name type="synonym">Phanera variegata</name>
    <dbReference type="NCBI Taxonomy" id="167791"/>
    <lineage>
        <taxon>Eukaryota</taxon>
        <taxon>Viridiplantae</taxon>
        <taxon>Streptophyta</taxon>
        <taxon>Embryophyta</taxon>
        <taxon>Tracheophyta</taxon>
        <taxon>Spermatophyta</taxon>
        <taxon>Magnoliopsida</taxon>
        <taxon>eudicotyledons</taxon>
        <taxon>Gunneridae</taxon>
        <taxon>Pentapetalae</taxon>
        <taxon>rosids</taxon>
        <taxon>fabids</taxon>
        <taxon>Fabales</taxon>
        <taxon>Fabaceae</taxon>
        <taxon>Cercidoideae</taxon>
        <taxon>Cercideae</taxon>
        <taxon>Bauhiniinae</taxon>
        <taxon>Bauhinia</taxon>
    </lineage>
</organism>
<dbReference type="EMBL" id="CM039427">
    <property type="protein sequence ID" value="KAI4355421.1"/>
    <property type="molecule type" value="Genomic_DNA"/>
</dbReference>
<gene>
    <name evidence="1" type="ORF">L6164_004198</name>
</gene>
<dbReference type="Proteomes" id="UP000828941">
    <property type="component" value="Chromosome 2"/>
</dbReference>
<reference evidence="1 2" key="1">
    <citation type="journal article" date="2022" name="DNA Res.">
        <title>Chromosomal-level genome assembly of the orchid tree Bauhinia variegata (Leguminosae; Cercidoideae) supports the allotetraploid origin hypothesis of Bauhinia.</title>
        <authorList>
            <person name="Zhong Y."/>
            <person name="Chen Y."/>
            <person name="Zheng D."/>
            <person name="Pang J."/>
            <person name="Liu Y."/>
            <person name="Luo S."/>
            <person name="Meng S."/>
            <person name="Qian L."/>
            <person name="Wei D."/>
            <person name="Dai S."/>
            <person name="Zhou R."/>
        </authorList>
    </citation>
    <scope>NUCLEOTIDE SEQUENCE [LARGE SCALE GENOMIC DNA]</scope>
    <source>
        <strain evidence="1">BV-YZ2020</strain>
    </source>
</reference>
<evidence type="ECO:0000313" key="2">
    <source>
        <dbReference type="Proteomes" id="UP000828941"/>
    </source>
</evidence>
<name>A0ACB9Q3N5_BAUVA</name>
<protein>
    <submittedName>
        <fullName evidence="1">Uncharacterized protein</fullName>
    </submittedName>
</protein>
<accession>A0ACB9Q3N5</accession>
<proteinExistence type="predicted"/>
<keyword evidence="2" id="KW-1185">Reference proteome</keyword>